<dbReference type="PANTHER" id="PTHR11941">
    <property type="entry name" value="ENOYL-COA HYDRATASE-RELATED"/>
    <property type="match status" value="1"/>
</dbReference>
<comment type="caution">
    <text evidence="3">The sequence shown here is derived from an EMBL/GenBank/DDBJ whole genome shotgun (WGS) entry which is preliminary data.</text>
</comment>
<dbReference type="Pfam" id="PF00378">
    <property type="entry name" value="ECH_1"/>
    <property type="match status" value="1"/>
</dbReference>
<dbReference type="PANTHER" id="PTHR11941:SF54">
    <property type="entry name" value="ENOYL-COA HYDRATASE, MITOCHONDRIAL"/>
    <property type="match status" value="1"/>
</dbReference>
<dbReference type="Proteomes" id="UP000600449">
    <property type="component" value="Unassembled WGS sequence"/>
</dbReference>
<evidence type="ECO:0000256" key="1">
    <source>
        <dbReference type="ARBA" id="ARBA00005254"/>
    </source>
</evidence>
<keyword evidence="2" id="KW-0456">Lyase</keyword>
<reference evidence="3 4" key="1">
    <citation type="journal article" date="2014" name="Int. J. Syst. Evol. Microbiol.">
        <title>Complete genome sequence of Corynebacterium casei LMG S-19264T (=DSM 44701T), isolated from a smear-ripened cheese.</title>
        <authorList>
            <consortium name="US DOE Joint Genome Institute (JGI-PGF)"/>
            <person name="Walter F."/>
            <person name="Albersmeier A."/>
            <person name="Kalinowski J."/>
            <person name="Ruckert C."/>
        </authorList>
    </citation>
    <scope>NUCLEOTIDE SEQUENCE [LARGE SCALE GENOMIC DNA]</scope>
    <source>
        <strain evidence="3 4">CGMCC 1.9161</strain>
    </source>
</reference>
<dbReference type="SUPFAM" id="SSF52096">
    <property type="entry name" value="ClpP/crotonase"/>
    <property type="match status" value="1"/>
</dbReference>
<sequence length="266" mass="27785">MSGDETREAGRVRHHVENGVARVVFDRPQARNAFTFAMYEELHDLCGALEADDAVRVVVLEGAGGKAFAAGTDIAAFRDVRTAEDALAYEVRIERVLSRLESLPKPTIAMIAGACTGGGAAIAACCDLRIAEAGARIGFPIARTLGNCLSVRNLARLATLVGPATVKEMIFTARLLSAAEACAKGFVTEVAADPDALAARVDELAATIAGHAPLTLAATKRGLALAASGEIDGAGDDLVVGCYTSGDFREGMEAFLAKRKPVWQGR</sequence>
<dbReference type="InterPro" id="IPR014748">
    <property type="entry name" value="Enoyl-CoA_hydra_C"/>
</dbReference>
<dbReference type="InterPro" id="IPR029045">
    <property type="entry name" value="ClpP/crotonase-like_dom_sf"/>
</dbReference>
<dbReference type="Gene3D" id="1.10.12.10">
    <property type="entry name" value="Lyase 2-enoyl-coa Hydratase, Chain A, domain 2"/>
    <property type="match status" value="1"/>
</dbReference>
<name>A0A917QEU3_9HYPH</name>
<dbReference type="AlphaFoldDB" id="A0A917QEU3"/>
<accession>A0A917QEU3</accession>
<dbReference type="EMBL" id="BMMF01000013">
    <property type="protein sequence ID" value="GGK48051.1"/>
    <property type="molecule type" value="Genomic_DNA"/>
</dbReference>
<evidence type="ECO:0000256" key="2">
    <source>
        <dbReference type="ARBA" id="ARBA00023239"/>
    </source>
</evidence>
<evidence type="ECO:0000313" key="3">
    <source>
        <dbReference type="EMBL" id="GGK48051.1"/>
    </source>
</evidence>
<gene>
    <name evidence="3" type="ORF">GCM10011322_38760</name>
</gene>
<organism evidence="3 4">
    <name type="scientific">Salinarimonas ramus</name>
    <dbReference type="NCBI Taxonomy" id="690164"/>
    <lineage>
        <taxon>Bacteria</taxon>
        <taxon>Pseudomonadati</taxon>
        <taxon>Pseudomonadota</taxon>
        <taxon>Alphaproteobacteria</taxon>
        <taxon>Hyphomicrobiales</taxon>
        <taxon>Salinarimonadaceae</taxon>
        <taxon>Salinarimonas</taxon>
    </lineage>
</organism>
<dbReference type="Gene3D" id="3.90.226.10">
    <property type="entry name" value="2-enoyl-CoA Hydratase, Chain A, domain 1"/>
    <property type="match status" value="1"/>
</dbReference>
<proteinExistence type="inferred from homology"/>
<dbReference type="GO" id="GO:0006635">
    <property type="term" value="P:fatty acid beta-oxidation"/>
    <property type="evidence" value="ECO:0007669"/>
    <property type="project" value="TreeGrafter"/>
</dbReference>
<protein>
    <submittedName>
        <fullName evidence="3">Enoyl-CoA hydratase</fullName>
    </submittedName>
</protein>
<dbReference type="CDD" id="cd06558">
    <property type="entry name" value="crotonase-like"/>
    <property type="match status" value="1"/>
</dbReference>
<dbReference type="InterPro" id="IPR001753">
    <property type="entry name" value="Enoyl-CoA_hydra/iso"/>
</dbReference>
<dbReference type="GO" id="GO:0016829">
    <property type="term" value="F:lyase activity"/>
    <property type="evidence" value="ECO:0007669"/>
    <property type="project" value="UniProtKB-KW"/>
</dbReference>
<keyword evidence="4" id="KW-1185">Reference proteome</keyword>
<dbReference type="RefSeq" id="WP_188914913.1">
    <property type="nucleotide sequence ID" value="NZ_BMMF01000013.1"/>
</dbReference>
<dbReference type="NCBIfam" id="NF004796">
    <property type="entry name" value="PRK06144.1"/>
    <property type="match status" value="1"/>
</dbReference>
<evidence type="ECO:0000313" key="4">
    <source>
        <dbReference type="Proteomes" id="UP000600449"/>
    </source>
</evidence>
<comment type="similarity">
    <text evidence="1">Belongs to the enoyl-CoA hydratase/isomerase family.</text>
</comment>